<evidence type="ECO:0000313" key="1">
    <source>
        <dbReference type="EMBL" id="GMQ61532.1"/>
    </source>
</evidence>
<protein>
    <submittedName>
        <fullName evidence="1">Amidohydrolase family protein</fullName>
    </submittedName>
</protein>
<accession>A0ACB5UFA3</accession>
<dbReference type="Proteomes" id="UP001374599">
    <property type="component" value="Unassembled WGS sequence"/>
</dbReference>
<name>A0ACB5UFA3_9FIRM</name>
<organism evidence="1 2">
    <name type="scientific">Vallitalea maricola</name>
    <dbReference type="NCBI Taxonomy" id="3074433"/>
    <lineage>
        <taxon>Bacteria</taxon>
        <taxon>Bacillati</taxon>
        <taxon>Bacillota</taxon>
        <taxon>Clostridia</taxon>
        <taxon>Lachnospirales</taxon>
        <taxon>Vallitaleaceae</taxon>
        <taxon>Vallitalea</taxon>
    </lineage>
</organism>
<evidence type="ECO:0000313" key="2">
    <source>
        <dbReference type="Proteomes" id="UP001374599"/>
    </source>
</evidence>
<gene>
    <name evidence="1" type="ORF">AN2V17_07610</name>
</gene>
<dbReference type="EMBL" id="BTPU01000009">
    <property type="protein sequence ID" value="GMQ61532.1"/>
    <property type="molecule type" value="Genomic_DNA"/>
</dbReference>
<comment type="caution">
    <text evidence="1">The sequence shown here is derived from an EMBL/GenBank/DDBJ whole genome shotgun (WGS) entry which is preliminary data.</text>
</comment>
<proteinExistence type="predicted"/>
<sequence length="520" mass="58437">MNKKNCTAEILLKSTNIFTATSNSPFSGYIAIKGNKIISIDSIDKSNQWIGTNTKVLDLDSKVVCPGFVDVHTFFTGYALKTIGVDLKNALTPDEAIQIVKIYSENKPSGTTILGHNWNNNLFANPGSAILDTLFSDTPIILFSKDNETCWMNSIAIEKYNFTPNTCYPEAFWRLIPEILKDKPYIIQKFREYMKMLNQRGITSIKEMGFDDFYGFTNILDEMEKSNELTLRVSFMSQPVGSGVNIQNGILMREQFKGEFVKFSGYNRMTDGSIAVCCGDLIEPYNCLPGVTCAQKIDYDMIEKEVLEADEKGFRFSLHAQGDGAIRKVIDIYDKCHKKNGKLTNRHSITDLEFSNPIDLERMGQLGITAEIYPQIMSLGSKNKTIPMIENKIGKERGRYYWNRRKMIDSGINVSCGTDLPLLIPDIPESIYHACGGLFPEGDIFNKENTLTISELLKAWTIGGQINLGNENILGTLEENKLADITVLDTDIFNTPIEDMRKAKVCLTISNGNIVYNNLD</sequence>
<reference evidence="1" key="1">
    <citation type="submission" date="2023-09" db="EMBL/GenBank/DDBJ databases">
        <title>Vallitalea sediminicola and Vallitalea maricola sp. nov., anaerobic bacteria isolated from marine sediment.</title>
        <authorList>
            <person name="Hirano S."/>
            <person name="Maeda A."/>
            <person name="Terahara T."/>
            <person name="Mori K."/>
            <person name="Hamada M."/>
            <person name="Matsumoto R."/>
            <person name="Kobayashi T."/>
        </authorList>
    </citation>
    <scope>NUCLEOTIDE SEQUENCE</scope>
    <source>
        <strain evidence="1">AN17-2</strain>
    </source>
</reference>
<keyword evidence="2" id="KW-1185">Reference proteome</keyword>